<accession>A0A917YY63</accession>
<comment type="caution">
    <text evidence="1">The sequence shown here is derived from an EMBL/GenBank/DDBJ whole genome shotgun (WGS) entry which is preliminary data.</text>
</comment>
<dbReference type="AlphaFoldDB" id="A0A917YY63"/>
<dbReference type="InterPro" id="IPR042258">
    <property type="entry name" value="DGOK_N"/>
</dbReference>
<organism evidence="1 2">
    <name type="scientific">Bowmanella pacifica</name>
    <dbReference type="NCBI Taxonomy" id="502051"/>
    <lineage>
        <taxon>Bacteria</taxon>
        <taxon>Pseudomonadati</taxon>
        <taxon>Pseudomonadota</taxon>
        <taxon>Gammaproteobacteria</taxon>
        <taxon>Alteromonadales</taxon>
        <taxon>Alteromonadaceae</taxon>
        <taxon>Bowmanella</taxon>
    </lineage>
</organism>
<name>A0A917YY63_9ALTE</name>
<reference evidence="1" key="1">
    <citation type="journal article" date="2014" name="Int. J. Syst. Evol. Microbiol.">
        <title>Complete genome sequence of Corynebacterium casei LMG S-19264T (=DSM 44701T), isolated from a smear-ripened cheese.</title>
        <authorList>
            <consortium name="US DOE Joint Genome Institute (JGI-PGF)"/>
            <person name="Walter F."/>
            <person name="Albersmeier A."/>
            <person name="Kalinowski J."/>
            <person name="Ruckert C."/>
        </authorList>
    </citation>
    <scope>NUCLEOTIDE SEQUENCE</scope>
    <source>
        <strain evidence="1">CGMCC 1.7086</strain>
    </source>
</reference>
<dbReference type="Pfam" id="PF05035">
    <property type="entry name" value="DGOK"/>
    <property type="match status" value="1"/>
</dbReference>
<dbReference type="GO" id="GO:0034194">
    <property type="term" value="P:D-galactonate catabolic process"/>
    <property type="evidence" value="ECO:0007669"/>
    <property type="project" value="InterPro"/>
</dbReference>
<evidence type="ECO:0000313" key="2">
    <source>
        <dbReference type="Proteomes" id="UP000606935"/>
    </source>
</evidence>
<dbReference type="GO" id="GO:0008671">
    <property type="term" value="F:2-dehydro-3-deoxygalactonokinase activity"/>
    <property type="evidence" value="ECO:0007669"/>
    <property type="project" value="InterPro"/>
</dbReference>
<reference evidence="1" key="2">
    <citation type="submission" date="2020-09" db="EMBL/GenBank/DDBJ databases">
        <authorList>
            <person name="Sun Q."/>
            <person name="Zhou Y."/>
        </authorList>
    </citation>
    <scope>NUCLEOTIDE SEQUENCE</scope>
    <source>
        <strain evidence="1">CGMCC 1.7086</strain>
    </source>
</reference>
<evidence type="ECO:0000313" key="1">
    <source>
        <dbReference type="EMBL" id="GGO67719.1"/>
    </source>
</evidence>
<protein>
    <submittedName>
        <fullName evidence="1">2-oxo-3-deoxygalactonate kinase</fullName>
    </submittedName>
</protein>
<dbReference type="EMBL" id="BMLS01000002">
    <property type="protein sequence ID" value="GGO67719.1"/>
    <property type="molecule type" value="Genomic_DNA"/>
</dbReference>
<dbReference type="RefSeq" id="WP_188692570.1">
    <property type="nucleotide sequence ID" value="NZ_BMLS01000002.1"/>
</dbReference>
<dbReference type="CDD" id="cd24012">
    <property type="entry name" value="ASKHA_NBD_KDGal-kinase"/>
    <property type="match status" value="1"/>
</dbReference>
<gene>
    <name evidence="1" type="ORF">GCM10010982_14860</name>
</gene>
<dbReference type="Proteomes" id="UP000606935">
    <property type="component" value="Unassembled WGS sequence"/>
</dbReference>
<dbReference type="Gene3D" id="3.30.420.310">
    <property type="entry name" value="2-keto-3-deoxy-galactonokinase, C-terminal domain"/>
    <property type="match status" value="1"/>
</dbReference>
<proteinExistence type="predicted"/>
<keyword evidence="1" id="KW-0418">Kinase</keyword>
<sequence>MLAIDWGSSSFRAWHLNAQGEVLATLSTDQGILGFQGQGFAAYLQNHCGPWLAQSKQVLMTGMVGSRNGWQEVPYLSCPAGTQDIAHALAKLDTELHPNVQLVPGLQYAGHNGLMDVMRGEETQIIGALQLTNMTDALLCLPGTHSKWAKAENGDIGAFSTFFTGELFALLTKHSSLAGVCNTQFFDEPAFLLGLEQAADVRGLSHLLFSPRAAVVTGQMRPEQAGSYLSGLVIGAEIQGARQALAEPGLISTENPLLLVGSEVLTHRYQQALGFYQLPCRSVSGEQAVLAGLYRLATGQSFNVSEVAHV</sequence>
<keyword evidence="1" id="KW-0808">Transferase</keyword>
<dbReference type="InterPro" id="IPR042257">
    <property type="entry name" value="DGOK_C"/>
</dbReference>
<dbReference type="Gene3D" id="3.30.420.300">
    <property type="entry name" value="2-keto-3-deoxy-galactonokinase, substrate binding domain"/>
    <property type="match status" value="1"/>
</dbReference>
<keyword evidence="2" id="KW-1185">Reference proteome</keyword>
<dbReference type="InterPro" id="IPR007729">
    <property type="entry name" value="DGOK"/>
</dbReference>